<feature type="region of interest" description="Disordered" evidence="1">
    <location>
        <begin position="548"/>
        <end position="611"/>
    </location>
</feature>
<evidence type="ECO:0000313" key="4">
    <source>
        <dbReference type="Proteomes" id="UP000887574"/>
    </source>
</evidence>
<dbReference type="InterPro" id="IPR001810">
    <property type="entry name" value="F-box_dom"/>
</dbReference>
<dbReference type="Gene3D" id="3.80.10.10">
    <property type="entry name" value="Ribonuclease Inhibitor"/>
    <property type="match status" value="2"/>
</dbReference>
<evidence type="ECO:0000259" key="3">
    <source>
        <dbReference type="Pfam" id="PF25372"/>
    </source>
</evidence>
<feature type="compositionally biased region" description="Polar residues" evidence="1">
    <location>
        <begin position="480"/>
        <end position="489"/>
    </location>
</feature>
<dbReference type="GO" id="GO:0019005">
    <property type="term" value="C:SCF ubiquitin ligase complex"/>
    <property type="evidence" value="ECO:0007669"/>
    <property type="project" value="TreeGrafter"/>
</dbReference>
<evidence type="ECO:0000259" key="2">
    <source>
        <dbReference type="Pfam" id="PF12937"/>
    </source>
</evidence>
<proteinExistence type="predicted"/>
<evidence type="ECO:0000256" key="1">
    <source>
        <dbReference type="SAM" id="MobiDB-lite"/>
    </source>
</evidence>
<accession>A0A915CSM4</accession>
<feature type="region of interest" description="Disordered" evidence="1">
    <location>
        <begin position="480"/>
        <end position="505"/>
    </location>
</feature>
<dbReference type="InterPro" id="IPR032675">
    <property type="entry name" value="LRR_dom_sf"/>
</dbReference>
<dbReference type="SMART" id="SM00367">
    <property type="entry name" value="LRR_CC"/>
    <property type="match status" value="9"/>
</dbReference>
<feature type="compositionally biased region" description="Polar residues" evidence="1">
    <location>
        <begin position="110"/>
        <end position="128"/>
    </location>
</feature>
<name>A0A915CSM4_9BILA</name>
<dbReference type="InterPro" id="IPR057207">
    <property type="entry name" value="FBXL15_LRR"/>
</dbReference>
<dbReference type="InterPro" id="IPR001611">
    <property type="entry name" value="Leu-rich_rpt"/>
</dbReference>
<dbReference type="GO" id="GO:0031146">
    <property type="term" value="P:SCF-dependent proteasomal ubiquitin-dependent protein catabolic process"/>
    <property type="evidence" value="ECO:0007669"/>
    <property type="project" value="TreeGrafter"/>
</dbReference>
<protein>
    <submittedName>
        <fullName evidence="5">F-box domain-containing protein</fullName>
    </submittedName>
</protein>
<dbReference type="PANTHER" id="PTHR13318:SF165">
    <property type="entry name" value="F-BOX_LRR-REPEAT PROTEIN FBXL-1"/>
    <property type="match status" value="1"/>
</dbReference>
<dbReference type="Pfam" id="PF13516">
    <property type="entry name" value="LRR_6"/>
    <property type="match status" value="1"/>
</dbReference>
<reference evidence="5" key="1">
    <citation type="submission" date="2022-11" db="UniProtKB">
        <authorList>
            <consortium name="WormBaseParasite"/>
        </authorList>
    </citation>
    <scope>IDENTIFICATION</scope>
</reference>
<feature type="domain" description="F-box/LRR-repeat protein 15-like leucin rich repeat" evidence="3">
    <location>
        <begin position="706"/>
        <end position="874"/>
    </location>
</feature>
<feature type="compositionally biased region" description="Low complexity" evidence="1">
    <location>
        <begin position="567"/>
        <end position="578"/>
    </location>
</feature>
<keyword evidence="4" id="KW-1185">Reference proteome</keyword>
<feature type="region of interest" description="Disordered" evidence="1">
    <location>
        <begin position="103"/>
        <end position="131"/>
    </location>
</feature>
<dbReference type="SUPFAM" id="SSF52047">
    <property type="entry name" value="RNI-like"/>
    <property type="match status" value="1"/>
</dbReference>
<evidence type="ECO:0000313" key="5">
    <source>
        <dbReference type="WBParaSite" id="jg11692.2"/>
    </source>
</evidence>
<feature type="compositionally biased region" description="Polar residues" evidence="1">
    <location>
        <begin position="557"/>
        <end position="566"/>
    </location>
</feature>
<sequence length="1058" mass="117792">MAKRKLTFYKCYDQSPLANIDLEFADLSQVKNLAVEKPTKQICRKQKKPCLSKKLSMNLKAMQEHQWKEEQVAAKARQTSMNNAFSNILSKIMDAGASSGTEATVKVATKPSSPAKSNDEQSQPSLRQNDVESLLESRQIFNRDNAMNQDEPESRTLGFSNFDYLASFAIKRKIRTELSLSRMATYAFEPPKLKSDDDRQMCLHVRGEMRKSLQFGAIKGLIDFYADCKQPFSKHNCLFLLLSFTKCVNGDMLQLSWKKSCANMLSVMSTLGTSIRLLDSDIGGQRIRLQSTTNKSTHCVFVGCVRPMQGLLVFHWGDVQSFSEVIRSVLRIFVVVNPFFRRSVTAIDGCASSVVVSFISMSTTSDHSFKYHCAFLLLCIAKWEFRYKQIEPQKSWSKVLSVKSTLGTSRCHSKQDKAAIKTCERVTKYKIEESMAEAGLMHWPGFFWRTFNRTNSLTSGRPGVIVNSLIDDICSIQSRKGVEQQQQPKTNSPASSPAALNSTSSATKQTCVAAAGSVAGGVPGEPTAHSTPNKPTLSSAAMVRRLTGAARKRHQAQHVSAANQHQSTSSSSTTGRSSLQATGEALHLVNSNTNPRNSRHQPVQARHNQQKTKPPLKIIFLLNEKYVFDHHTAAQRPIRPTSPYQPDSSKGIDFTVFSYLDIVSLCRCAQVCRSWNKLAMDGSNWQSVDLFDFQKDVKTAVVESLARRCGDSAMRSFAAKCPNIERLSLNKCKLITDATCEFIGRYCHRLKELDLENCTAITDLTMKFISEGCKRLEELNISWCENITDRGIAYICRGSPNLHTLICKGCEGLSPSCFAQVNNDLKQLRKLSLLSCSNVTDETVEQLANGCNQLEFLCLSNCKEITDQALNAIAQGCPNIKDLELASCTNLTDTGFITLSKNCHELERMDLEDCSLITDAALLNLNNGCPNLSSLALSHCENLTDTGLAELCATHKDCLAVLELDNCPNITDAALDSMKTLKHLERVDLFDCQMITKDAIKKFKQFRPEVDVHAYFAPATPPVVPQPREMAFVDVAQYFNSRATQQKPTGQCLLKHPF</sequence>
<dbReference type="AlphaFoldDB" id="A0A915CSM4"/>
<dbReference type="Pfam" id="PF25372">
    <property type="entry name" value="DUF7885"/>
    <property type="match status" value="1"/>
</dbReference>
<dbReference type="PANTHER" id="PTHR13318">
    <property type="entry name" value="PARTNER OF PAIRED, ISOFORM B-RELATED"/>
    <property type="match status" value="1"/>
</dbReference>
<dbReference type="WBParaSite" id="jg11692.2">
    <property type="protein sequence ID" value="jg11692.2"/>
    <property type="gene ID" value="jg11692"/>
</dbReference>
<feature type="compositionally biased region" description="Low complexity" evidence="1">
    <location>
        <begin position="490"/>
        <end position="505"/>
    </location>
</feature>
<organism evidence="4 5">
    <name type="scientific">Ditylenchus dipsaci</name>
    <dbReference type="NCBI Taxonomy" id="166011"/>
    <lineage>
        <taxon>Eukaryota</taxon>
        <taxon>Metazoa</taxon>
        <taxon>Ecdysozoa</taxon>
        <taxon>Nematoda</taxon>
        <taxon>Chromadorea</taxon>
        <taxon>Rhabditida</taxon>
        <taxon>Tylenchina</taxon>
        <taxon>Tylenchomorpha</taxon>
        <taxon>Sphaerularioidea</taxon>
        <taxon>Anguinidae</taxon>
        <taxon>Anguininae</taxon>
        <taxon>Ditylenchus</taxon>
    </lineage>
</organism>
<dbReference type="Pfam" id="PF12937">
    <property type="entry name" value="F-box-like"/>
    <property type="match status" value="1"/>
</dbReference>
<dbReference type="InterPro" id="IPR006553">
    <property type="entry name" value="Leu-rich_rpt_Cys-con_subtyp"/>
</dbReference>
<dbReference type="Proteomes" id="UP000887574">
    <property type="component" value="Unplaced"/>
</dbReference>
<feature type="domain" description="F-box" evidence="2">
    <location>
        <begin position="656"/>
        <end position="689"/>
    </location>
</feature>